<keyword evidence="3" id="KW-0723">Serine/threonine-protein kinase</keyword>
<dbReference type="SMART" id="SM01304">
    <property type="entry name" value="Ras_bdg_2"/>
    <property type="match status" value="1"/>
</dbReference>
<keyword evidence="4" id="KW-0808">Transferase</keyword>
<dbReference type="SMART" id="SM00454">
    <property type="entry name" value="SAM"/>
    <property type="match status" value="1"/>
</dbReference>
<dbReference type="PROSITE" id="PS00107">
    <property type="entry name" value="PROTEIN_KINASE_ATP"/>
    <property type="match status" value="1"/>
</dbReference>
<dbReference type="Proteomes" id="UP000006310">
    <property type="component" value="Chromosome 2"/>
</dbReference>
<evidence type="ECO:0000256" key="10">
    <source>
        <dbReference type="PROSITE-ProRule" id="PRU10141"/>
    </source>
</evidence>
<dbReference type="GO" id="GO:0042802">
    <property type="term" value="F:identical protein binding"/>
    <property type="evidence" value="ECO:0007669"/>
    <property type="project" value="EnsemblFungi"/>
</dbReference>
<dbReference type="PROSITE" id="PS50105">
    <property type="entry name" value="SAM_DOMAIN"/>
    <property type="match status" value="1"/>
</dbReference>
<dbReference type="Gene3D" id="3.30.200.20">
    <property type="entry name" value="Phosphorylase Kinase, domain 1"/>
    <property type="match status" value="1"/>
</dbReference>
<reference evidence="15" key="2">
    <citation type="submission" date="2012-08" db="EMBL/GenBank/DDBJ databases">
        <title>Genome sequence of Kazachstania naganishii.</title>
        <authorList>
            <person name="Gordon J.L."/>
            <person name="Armisen D."/>
            <person name="Proux-Wera E."/>
            <person name="OhEigeartaigh S.S."/>
            <person name="Byrne K.P."/>
            <person name="Wolfe K.H."/>
        </authorList>
    </citation>
    <scope>NUCLEOTIDE SEQUENCE [LARGE SCALE GENOMIC DNA]</scope>
    <source>
        <strain evidence="15">ATCC MYA-139 / BCRC 22969 / CBS 8797 / CCRC 22969 / KCTC 17520 / NBRC 10181 / NCYC 3082</strain>
    </source>
</reference>
<dbReference type="GO" id="GO:0038066">
    <property type="term" value="P:p38MAPK cascade"/>
    <property type="evidence" value="ECO:0007669"/>
    <property type="project" value="EnsemblFungi"/>
</dbReference>
<dbReference type="EC" id="2.7.11.25" evidence="2"/>
<protein>
    <recommendedName>
        <fullName evidence="2">mitogen-activated protein kinase kinase kinase</fullName>
        <ecNumber evidence="2">2.7.11.25</ecNumber>
    </recommendedName>
</protein>
<dbReference type="Gene3D" id="1.10.150.50">
    <property type="entry name" value="Transcription Factor, Ets-1"/>
    <property type="match status" value="1"/>
</dbReference>
<dbReference type="Gene3D" id="3.10.20.90">
    <property type="entry name" value="Phosphatidylinositol 3-kinase Catalytic Subunit, Chain A, domain 1"/>
    <property type="match status" value="1"/>
</dbReference>
<comment type="catalytic activity">
    <reaction evidence="8">
        <text>L-threonyl-[protein] + ATP = O-phospho-L-threonyl-[protein] + ADP + H(+)</text>
        <dbReference type="Rhea" id="RHEA:46608"/>
        <dbReference type="Rhea" id="RHEA-COMP:11060"/>
        <dbReference type="Rhea" id="RHEA-COMP:11605"/>
        <dbReference type="ChEBI" id="CHEBI:15378"/>
        <dbReference type="ChEBI" id="CHEBI:30013"/>
        <dbReference type="ChEBI" id="CHEBI:30616"/>
        <dbReference type="ChEBI" id="CHEBI:61977"/>
        <dbReference type="ChEBI" id="CHEBI:456216"/>
        <dbReference type="EC" id="2.7.11.25"/>
    </reaction>
</comment>
<dbReference type="PANTHER" id="PTHR11584:SF369">
    <property type="entry name" value="MITOGEN-ACTIVATED PROTEIN KINASE KINASE KINASE 19-RELATED"/>
    <property type="match status" value="1"/>
</dbReference>
<accession>J7S422</accession>
<dbReference type="Pfam" id="PF00536">
    <property type="entry name" value="SAM_1"/>
    <property type="match status" value="1"/>
</dbReference>
<evidence type="ECO:0000256" key="11">
    <source>
        <dbReference type="SAM" id="MobiDB-lite"/>
    </source>
</evidence>
<evidence type="ECO:0000256" key="2">
    <source>
        <dbReference type="ARBA" id="ARBA00012406"/>
    </source>
</evidence>
<dbReference type="SMART" id="SM00220">
    <property type="entry name" value="S_TKc"/>
    <property type="match status" value="1"/>
</dbReference>
<dbReference type="Pfam" id="PF00069">
    <property type="entry name" value="Pkinase"/>
    <property type="match status" value="1"/>
</dbReference>
<dbReference type="InterPro" id="IPR011009">
    <property type="entry name" value="Kinase-like_dom_sf"/>
</dbReference>
<dbReference type="InterPro" id="IPR029458">
    <property type="entry name" value="Ras-bd_By2"/>
</dbReference>
<comment type="similarity">
    <text evidence="1">Belongs to the protein kinase superfamily. STE Ser/Thr protein kinase family. MAP kinase kinase kinase subfamily.</text>
</comment>
<evidence type="ECO:0000259" key="13">
    <source>
        <dbReference type="PROSITE" id="PS50105"/>
    </source>
</evidence>
<dbReference type="OrthoDB" id="266718at2759"/>
<dbReference type="KEGG" id="kng:KNAG_0B05880"/>
<comment type="catalytic activity">
    <reaction evidence="9">
        <text>L-seryl-[protein] + ATP = O-phospho-L-seryl-[protein] + ADP + H(+)</text>
        <dbReference type="Rhea" id="RHEA:17989"/>
        <dbReference type="Rhea" id="RHEA-COMP:9863"/>
        <dbReference type="Rhea" id="RHEA-COMP:11604"/>
        <dbReference type="ChEBI" id="CHEBI:15378"/>
        <dbReference type="ChEBI" id="CHEBI:29999"/>
        <dbReference type="ChEBI" id="CHEBI:30616"/>
        <dbReference type="ChEBI" id="CHEBI:83421"/>
        <dbReference type="ChEBI" id="CHEBI:456216"/>
        <dbReference type="EC" id="2.7.11.25"/>
    </reaction>
</comment>
<dbReference type="FunFam" id="1.10.510.10:FF:000334">
    <property type="entry name" value="Serine/threonine-protein kinase STE11"/>
    <property type="match status" value="1"/>
</dbReference>
<evidence type="ECO:0000256" key="9">
    <source>
        <dbReference type="ARBA" id="ARBA00048329"/>
    </source>
</evidence>
<dbReference type="InterPro" id="IPR008271">
    <property type="entry name" value="Ser/Thr_kinase_AS"/>
</dbReference>
<dbReference type="RefSeq" id="XP_022463265.1">
    <property type="nucleotide sequence ID" value="XM_022606584.1"/>
</dbReference>
<name>J7S422_HUIN7</name>
<dbReference type="PROSITE" id="PS50011">
    <property type="entry name" value="PROTEIN_KINASE_DOM"/>
    <property type="match status" value="1"/>
</dbReference>
<organism evidence="14 15">
    <name type="scientific">Huiozyma naganishii (strain ATCC MYA-139 / BCRC 22969 / CBS 8797 / KCTC 17520 / NBRC 10181 / NCYC 3082 / Yp74L-3)</name>
    <name type="common">Yeast</name>
    <name type="synonym">Kazachstania naganishii</name>
    <dbReference type="NCBI Taxonomy" id="1071383"/>
    <lineage>
        <taxon>Eukaryota</taxon>
        <taxon>Fungi</taxon>
        <taxon>Dikarya</taxon>
        <taxon>Ascomycota</taxon>
        <taxon>Saccharomycotina</taxon>
        <taxon>Saccharomycetes</taxon>
        <taxon>Saccharomycetales</taxon>
        <taxon>Saccharomycetaceae</taxon>
        <taxon>Huiozyma</taxon>
    </lineage>
</organism>
<feature type="domain" description="SAM" evidence="13">
    <location>
        <begin position="9"/>
        <end position="68"/>
    </location>
</feature>
<dbReference type="GO" id="GO:0004709">
    <property type="term" value="F:MAP kinase kinase kinase activity"/>
    <property type="evidence" value="ECO:0007669"/>
    <property type="project" value="UniProtKB-EC"/>
</dbReference>
<evidence type="ECO:0000256" key="1">
    <source>
        <dbReference type="ARBA" id="ARBA00006529"/>
    </source>
</evidence>
<dbReference type="PROSITE" id="PS00108">
    <property type="entry name" value="PROTEIN_KINASE_ST"/>
    <property type="match status" value="1"/>
</dbReference>
<dbReference type="InterPro" id="IPR013761">
    <property type="entry name" value="SAM/pointed_sf"/>
</dbReference>
<reference evidence="14 15" key="1">
    <citation type="journal article" date="2011" name="Proc. Natl. Acad. Sci. U.S.A.">
        <title>Evolutionary erosion of yeast sex chromosomes by mating-type switching accidents.</title>
        <authorList>
            <person name="Gordon J.L."/>
            <person name="Armisen D."/>
            <person name="Proux-Wera E."/>
            <person name="Oheigeartaigh S.S."/>
            <person name="Byrne K.P."/>
            <person name="Wolfe K.H."/>
        </authorList>
    </citation>
    <scope>NUCLEOTIDE SEQUENCE [LARGE SCALE GENOMIC DNA]</scope>
    <source>
        <strain evidence="15">ATCC MYA-139 / BCRC 22969 / CBS 8797 / CCRC 22969 / KCTC 17520 / NBRC 10181 / NCYC 3082</strain>
    </source>
</reference>
<dbReference type="GO" id="GO:0005524">
    <property type="term" value="F:ATP binding"/>
    <property type="evidence" value="ECO:0007669"/>
    <property type="project" value="UniProtKB-UniRule"/>
</dbReference>
<dbReference type="GO" id="GO:0001403">
    <property type="term" value="P:invasive growth in response to glucose limitation"/>
    <property type="evidence" value="ECO:0007669"/>
    <property type="project" value="EnsemblFungi"/>
</dbReference>
<dbReference type="GO" id="GO:0007232">
    <property type="term" value="P:osmosensory signaling pathway via Sho1 osmosensor"/>
    <property type="evidence" value="ECO:0007669"/>
    <property type="project" value="EnsemblFungi"/>
</dbReference>
<evidence type="ECO:0000259" key="12">
    <source>
        <dbReference type="PROSITE" id="PS50011"/>
    </source>
</evidence>
<keyword evidence="6" id="KW-0418">Kinase</keyword>
<feature type="region of interest" description="Disordered" evidence="11">
    <location>
        <begin position="480"/>
        <end position="508"/>
    </location>
</feature>
<keyword evidence="5 10" id="KW-0547">Nucleotide-binding</keyword>
<dbReference type="EMBL" id="HE978315">
    <property type="protein sequence ID" value="CCK69019.1"/>
    <property type="molecule type" value="Genomic_DNA"/>
</dbReference>
<feature type="compositionally biased region" description="Polar residues" evidence="11">
    <location>
        <begin position="394"/>
        <end position="414"/>
    </location>
</feature>
<dbReference type="GO" id="GO:0005737">
    <property type="term" value="C:cytoplasm"/>
    <property type="evidence" value="ECO:0007669"/>
    <property type="project" value="EnsemblFungi"/>
</dbReference>
<dbReference type="OMA" id="CFNADSI"/>
<dbReference type="InterPro" id="IPR017441">
    <property type="entry name" value="Protein_kinase_ATP_BS"/>
</dbReference>
<dbReference type="STRING" id="1071383.J7S422"/>
<keyword evidence="7 10" id="KW-0067">ATP-binding</keyword>
<dbReference type="GeneID" id="34524669"/>
<evidence type="ECO:0000256" key="8">
    <source>
        <dbReference type="ARBA" id="ARBA00047559"/>
    </source>
</evidence>
<dbReference type="Gene3D" id="1.10.510.10">
    <property type="entry name" value="Transferase(Phosphotransferase) domain 1"/>
    <property type="match status" value="1"/>
</dbReference>
<proteinExistence type="inferred from homology"/>
<dbReference type="eggNOG" id="KOG0198">
    <property type="taxonomic scope" value="Eukaryota"/>
</dbReference>
<dbReference type="HOGENOM" id="CLU_003051_2_1_1"/>
<feature type="binding site" evidence="10">
    <location>
        <position position="477"/>
    </location>
    <ligand>
        <name>ATP</name>
        <dbReference type="ChEBI" id="CHEBI:30616"/>
    </ligand>
</feature>
<dbReference type="GO" id="GO:0000196">
    <property type="term" value="P:cell integrity MAPK cascade"/>
    <property type="evidence" value="ECO:0007669"/>
    <property type="project" value="EnsemblFungi"/>
</dbReference>
<dbReference type="GO" id="GO:0032093">
    <property type="term" value="F:SAM domain binding"/>
    <property type="evidence" value="ECO:0007669"/>
    <property type="project" value="EnsemblFungi"/>
</dbReference>
<feature type="compositionally biased region" description="Low complexity" evidence="11">
    <location>
        <begin position="380"/>
        <end position="392"/>
    </location>
</feature>
<evidence type="ECO:0000256" key="3">
    <source>
        <dbReference type="ARBA" id="ARBA00022527"/>
    </source>
</evidence>
<evidence type="ECO:0000313" key="15">
    <source>
        <dbReference type="Proteomes" id="UP000006310"/>
    </source>
</evidence>
<dbReference type="InterPro" id="IPR001660">
    <property type="entry name" value="SAM"/>
</dbReference>
<dbReference type="SUPFAM" id="SSF47769">
    <property type="entry name" value="SAM/Pointed domain"/>
    <property type="match status" value="1"/>
</dbReference>
<evidence type="ECO:0000256" key="4">
    <source>
        <dbReference type="ARBA" id="ARBA00022679"/>
    </source>
</evidence>
<evidence type="ECO:0000256" key="5">
    <source>
        <dbReference type="ARBA" id="ARBA00022741"/>
    </source>
</evidence>
<dbReference type="FunFam" id="3.30.200.20:FF:000387">
    <property type="entry name" value="Serine/threonine-protein kinase STE11"/>
    <property type="match status" value="1"/>
</dbReference>
<dbReference type="GO" id="GO:0071474">
    <property type="term" value="P:cellular hyperosmotic response"/>
    <property type="evidence" value="ECO:0007669"/>
    <property type="project" value="EnsemblFungi"/>
</dbReference>
<evidence type="ECO:0000256" key="7">
    <source>
        <dbReference type="ARBA" id="ARBA00022840"/>
    </source>
</evidence>
<dbReference type="GO" id="GO:0071507">
    <property type="term" value="P:pheromone response MAPK cascade"/>
    <property type="evidence" value="ECO:0007669"/>
    <property type="project" value="EnsemblFungi"/>
</dbReference>
<evidence type="ECO:0000256" key="6">
    <source>
        <dbReference type="ARBA" id="ARBA00022777"/>
    </source>
</evidence>
<dbReference type="GO" id="GO:0007124">
    <property type="term" value="P:pseudohyphal growth"/>
    <property type="evidence" value="ECO:0007669"/>
    <property type="project" value="EnsemblFungi"/>
</dbReference>
<feature type="region of interest" description="Disordered" evidence="11">
    <location>
        <begin position="182"/>
        <end position="201"/>
    </location>
</feature>
<evidence type="ECO:0000313" key="14">
    <source>
        <dbReference type="EMBL" id="CCK69019.1"/>
    </source>
</evidence>
<sequence length="766" mass="83663">MQQQQQQFVNGFLREVRCEQYVAQFVSCGLVTPRDVAAVDREILVAMGVAHLGHRLRILRGVRLLKQLQYGQRDERVQGQVDTVVRQFAALGTGMDATGTAAASAAAGAAAVTAAAPSMASAAVFGEGAIGDELAGNMVVERHHVIFVLNDGSAKKVNVSGCFNAASIKRRLIRRLPSSLVATTGPESQQQQQQQQQAGSAATSEDKLYDVFVVDYTKNVLHLLYDVELVTICHSEDRQERNRLIFVSRDQTPSEQAILTSKKIFIRSVTGGNSALVGAPQMRPRLKIDNSEGKIRKIFDQRPPSEFISTNLVGYFPEADVKKLQTTLRESYRQSLRLSTASSSKRSISGESNKVGDILLKHSNAVDHALWQSLKRQPATTTTQQQKSQHSSPAAGTNATGSSDLFQLYDTESSPIHHGGHNESEEDDWNDNEDVVDLPTKIETPKSWLKGAMIGSGSFGSVYLGMNAQTGELMAVKQVGITPPPPGDTKATGGDSALDSTKKQTADKKQSHVYRKMVEALEHEMTLLKELHHENIVTYYGSSQESGNLNIFLEYVAGGSVSSMLNNYGPFEESLITNFTRQILIGVSYLHGKNIIHRDIKGANILIDIKGCVKITDFGISKKLSPLSKAKQGLPAGGAAAQGELAQNGSTSDKRTSLQGSVFWMAPEVVKQTATTEKADIWSTGCVVIEMFTGKHPFPDFLQMQAIFKIGTNVTPEIPSWASDAGKQFLRQAFELDYKRRPSAIELLQHEWLDTHLLQRGAGVLI</sequence>
<dbReference type="InterPro" id="IPR000719">
    <property type="entry name" value="Prot_kinase_dom"/>
</dbReference>
<dbReference type="SUPFAM" id="SSF56112">
    <property type="entry name" value="Protein kinase-like (PK-like)"/>
    <property type="match status" value="1"/>
</dbReference>
<feature type="region of interest" description="Disordered" evidence="11">
    <location>
        <begin position="376"/>
        <end position="432"/>
    </location>
</feature>
<gene>
    <name evidence="14" type="primary">KNAG0B05880</name>
    <name evidence="14" type="ordered locus">KNAG_0B05880</name>
</gene>
<dbReference type="AlphaFoldDB" id="J7S422"/>
<feature type="domain" description="Protein kinase" evidence="12">
    <location>
        <begin position="448"/>
        <end position="753"/>
    </location>
</feature>
<dbReference type="PANTHER" id="PTHR11584">
    <property type="entry name" value="SERINE/THREONINE PROTEIN KINASE"/>
    <property type="match status" value="1"/>
</dbReference>
<dbReference type="GO" id="GO:0001402">
    <property type="term" value="P:signal transduction involved in filamentous growth"/>
    <property type="evidence" value="ECO:0007669"/>
    <property type="project" value="EnsemblFungi"/>
</dbReference>
<dbReference type="Pfam" id="PF14847">
    <property type="entry name" value="Ras_bdg_2"/>
    <property type="match status" value="1"/>
</dbReference>
<keyword evidence="15" id="KW-1185">Reference proteome</keyword>